<organism evidence="2 3">
    <name type="scientific">Streptomyces bottropensis ATCC 25435</name>
    <dbReference type="NCBI Taxonomy" id="1054862"/>
    <lineage>
        <taxon>Bacteria</taxon>
        <taxon>Bacillati</taxon>
        <taxon>Actinomycetota</taxon>
        <taxon>Actinomycetes</taxon>
        <taxon>Kitasatosporales</taxon>
        <taxon>Streptomycetaceae</taxon>
        <taxon>Streptomyces</taxon>
    </lineage>
</organism>
<sequence>MLFLPAPAPRSITHARTGRPQPIRAGPPRGQGGRHVQRRHERRDEPEASRRHHPRHGRLRDGGTRLRINTPDIALGDSSTPAGVHVQMTPGPVKRTRLDDALDVDRRRPAPNRRSLTGT</sequence>
<accession>M3FVF9</accession>
<reference evidence="3" key="1">
    <citation type="journal article" date="2013" name="Genome Announc.">
        <title>Draft Genome Sequence of Streptomyces bottropensis ATCC 25435, a Bottromycin-Producing Actinomycete.</title>
        <authorList>
            <person name="Zhang H."/>
            <person name="Zhou W."/>
            <person name="Zhuang Y."/>
            <person name="Liang X."/>
            <person name="Liu T."/>
        </authorList>
    </citation>
    <scope>NUCLEOTIDE SEQUENCE [LARGE SCALE GENOMIC DNA]</scope>
    <source>
        <strain evidence="3">ATCC 25435</strain>
    </source>
</reference>
<gene>
    <name evidence="2" type="ORF">SBD_1516</name>
</gene>
<proteinExistence type="predicted"/>
<protein>
    <submittedName>
        <fullName evidence="2">Uncharacterized protein</fullName>
    </submittedName>
</protein>
<evidence type="ECO:0000256" key="1">
    <source>
        <dbReference type="SAM" id="MobiDB-lite"/>
    </source>
</evidence>
<evidence type="ECO:0000313" key="3">
    <source>
        <dbReference type="Proteomes" id="UP000030760"/>
    </source>
</evidence>
<name>M3FVF9_9ACTN</name>
<dbReference type="EMBL" id="KB405058">
    <property type="protein sequence ID" value="EMF56980.1"/>
    <property type="molecule type" value="Genomic_DNA"/>
</dbReference>
<dbReference type="AlphaFoldDB" id="M3FVF9"/>
<feature type="compositionally biased region" description="Basic and acidic residues" evidence="1">
    <location>
        <begin position="96"/>
        <end position="108"/>
    </location>
</feature>
<dbReference type="Proteomes" id="UP000030760">
    <property type="component" value="Unassembled WGS sequence"/>
</dbReference>
<evidence type="ECO:0000313" key="2">
    <source>
        <dbReference type="EMBL" id="EMF56980.1"/>
    </source>
</evidence>
<feature type="region of interest" description="Disordered" evidence="1">
    <location>
        <begin position="1"/>
        <end position="119"/>
    </location>
</feature>